<evidence type="ECO:0000256" key="6">
    <source>
        <dbReference type="ARBA" id="ARBA00022801"/>
    </source>
</evidence>
<dbReference type="PANTHER" id="PTHR31490">
    <property type="entry name" value="GLYCOSYL HYDROLASE"/>
    <property type="match status" value="1"/>
</dbReference>
<dbReference type="GO" id="GO:0045493">
    <property type="term" value="P:xylan catabolic process"/>
    <property type="evidence" value="ECO:0007669"/>
    <property type="project" value="UniProtKB-KW"/>
</dbReference>
<evidence type="ECO:0000256" key="5">
    <source>
        <dbReference type="ARBA" id="ARBA00022737"/>
    </source>
</evidence>
<dbReference type="PANTHER" id="PTHR31490:SF88">
    <property type="entry name" value="BETA-XYLANASE"/>
    <property type="match status" value="1"/>
</dbReference>
<keyword evidence="9 10" id="KW-0624">Polysaccharide degradation</keyword>
<evidence type="ECO:0000256" key="9">
    <source>
        <dbReference type="ARBA" id="ARBA00023326"/>
    </source>
</evidence>
<keyword evidence="3" id="KW-0858">Xylan degradation</keyword>
<keyword evidence="7 10" id="KW-0119">Carbohydrate metabolism</keyword>
<protein>
    <recommendedName>
        <fullName evidence="10">Beta-xylanase</fullName>
        <ecNumber evidence="10">3.2.1.8</ecNumber>
    </recommendedName>
</protein>
<evidence type="ECO:0000313" key="12">
    <source>
        <dbReference type="EMBL" id="NKY22649.1"/>
    </source>
</evidence>
<dbReference type="InterPro" id="IPR003305">
    <property type="entry name" value="CenC_carb-bd"/>
</dbReference>
<name>A0A7X6KUS5_9CELL</name>
<reference evidence="12 13" key="1">
    <citation type="submission" date="2020-04" db="EMBL/GenBank/DDBJ databases">
        <title>MicrobeNet Type strains.</title>
        <authorList>
            <person name="Nicholson A.C."/>
        </authorList>
    </citation>
    <scope>NUCLEOTIDE SEQUENCE [LARGE SCALE GENOMIC DNA]</scope>
    <source>
        <strain evidence="12 13">ATCC BAA-788</strain>
    </source>
</reference>
<evidence type="ECO:0000256" key="8">
    <source>
        <dbReference type="ARBA" id="ARBA00023295"/>
    </source>
</evidence>
<dbReference type="SUPFAM" id="SSF51445">
    <property type="entry name" value="(Trans)glycosidases"/>
    <property type="match status" value="1"/>
</dbReference>
<dbReference type="PRINTS" id="PR00134">
    <property type="entry name" value="GLHYDRLASE10"/>
</dbReference>
<dbReference type="InterPro" id="IPR044846">
    <property type="entry name" value="GH10"/>
</dbReference>
<dbReference type="InterPro" id="IPR017853">
    <property type="entry name" value="GH"/>
</dbReference>
<evidence type="ECO:0000256" key="4">
    <source>
        <dbReference type="ARBA" id="ARBA00022729"/>
    </source>
</evidence>
<dbReference type="InterPro" id="IPR008979">
    <property type="entry name" value="Galactose-bd-like_sf"/>
</dbReference>
<feature type="domain" description="GH10" evidence="11">
    <location>
        <begin position="208"/>
        <end position="542"/>
    </location>
</feature>
<evidence type="ECO:0000259" key="11">
    <source>
        <dbReference type="PROSITE" id="PS51760"/>
    </source>
</evidence>
<comment type="catalytic activity">
    <reaction evidence="1 10">
        <text>Endohydrolysis of (1-&gt;4)-beta-D-xylosidic linkages in xylans.</text>
        <dbReference type="EC" id="3.2.1.8"/>
    </reaction>
</comment>
<keyword evidence="6 10" id="KW-0378">Hydrolase</keyword>
<dbReference type="Proteomes" id="UP000581206">
    <property type="component" value="Unassembled WGS sequence"/>
</dbReference>
<dbReference type="Gene3D" id="2.60.120.260">
    <property type="entry name" value="Galactose-binding domain-like"/>
    <property type="match status" value="1"/>
</dbReference>
<evidence type="ECO:0000256" key="7">
    <source>
        <dbReference type="ARBA" id="ARBA00023277"/>
    </source>
</evidence>
<dbReference type="PROSITE" id="PS51760">
    <property type="entry name" value="GH10_2"/>
    <property type="match status" value="1"/>
</dbReference>
<evidence type="ECO:0000313" key="13">
    <source>
        <dbReference type="Proteomes" id="UP000581206"/>
    </source>
</evidence>
<keyword evidence="8 10" id="KW-0326">Glycosidase</keyword>
<dbReference type="AlphaFoldDB" id="A0A7X6KUS5"/>
<accession>A0A7X6KUS5</accession>
<keyword evidence="13" id="KW-1185">Reference proteome</keyword>
<evidence type="ECO:0000256" key="1">
    <source>
        <dbReference type="ARBA" id="ARBA00000681"/>
    </source>
</evidence>
<evidence type="ECO:0000256" key="2">
    <source>
        <dbReference type="ARBA" id="ARBA00007495"/>
    </source>
</evidence>
<sequence length="551" mass="59214">MRRPAVIGVCTALATAVVAVAVLMVLREPAPAPNPAASATATTDLTTVLATGFDDPEQDAAGWTALGEGVAVERSAEVPHSGGGSLLITGRAQVWHGAQVDVTGMIAAGQPHTVTAWVRLGQGGGAEPGADRHGQAQLTLQRTGEHERFWHLARAEVGTDGWTALTGEVTVPEDDGGGEWRLYLETTDTLADLRLDDVRIARPTPPVQSGLASLAGATDLPIGTAVADQDLSGRPAELLLRHFDQLTAENAMKPAVVQPAEGEFDFGPMDRVLDFAVQHGLRVHGHTLVWHRSTPDWFFTAPDGRPLTDSPADQELLRQRLHTHIQAVADHLAERYGADNPVLSWDVVNEPLDPAQPDGLRHSRWYQVLGPGYLGEAFRTARDAFGPGVTLYLNDYDTDAPDRRRALVSVLTGLRAEGVPVDAVGHQMHLRLGASVQRVADTLDEVAALGLRQAVTELDVALTAPDQDLDRVTADQLAEQGDLVRELVTAVVARDPEFIGVWGLYDTRSWLRTWPRDRPLEAPLLFDDELQAKPAYQGFLAGLSAGPTPTP</sequence>
<organism evidence="12 13">
    <name type="scientific">Cellulomonas denverensis</name>
    <dbReference type="NCBI Taxonomy" id="264297"/>
    <lineage>
        <taxon>Bacteria</taxon>
        <taxon>Bacillati</taxon>
        <taxon>Actinomycetota</taxon>
        <taxon>Actinomycetes</taxon>
        <taxon>Micrococcales</taxon>
        <taxon>Cellulomonadaceae</taxon>
        <taxon>Cellulomonas</taxon>
    </lineage>
</organism>
<dbReference type="Pfam" id="PF02018">
    <property type="entry name" value="CBM_4_9"/>
    <property type="match status" value="1"/>
</dbReference>
<proteinExistence type="inferred from homology"/>
<dbReference type="EC" id="3.2.1.8" evidence="10"/>
<dbReference type="SUPFAM" id="SSF49785">
    <property type="entry name" value="Galactose-binding domain-like"/>
    <property type="match status" value="1"/>
</dbReference>
<gene>
    <name evidence="12" type="ORF">HGA03_08215</name>
</gene>
<dbReference type="Gene3D" id="3.20.20.80">
    <property type="entry name" value="Glycosidases"/>
    <property type="match status" value="1"/>
</dbReference>
<comment type="similarity">
    <text evidence="2 10">Belongs to the glycosyl hydrolase 10 (cellulase F) family.</text>
</comment>
<dbReference type="SMART" id="SM00633">
    <property type="entry name" value="Glyco_10"/>
    <property type="match status" value="1"/>
</dbReference>
<dbReference type="InterPro" id="IPR001000">
    <property type="entry name" value="GH10_dom"/>
</dbReference>
<dbReference type="EMBL" id="JAAXOX010000003">
    <property type="protein sequence ID" value="NKY22649.1"/>
    <property type="molecule type" value="Genomic_DNA"/>
</dbReference>
<dbReference type="Pfam" id="PF00331">
    <property type="entry name" value="Glyco_hydro_10"/>
    <property type="match status" value="1"/>
</dbReference>
<dbReference type="GO" id="GO:0031176">
    <property type="term" value="F:endo-1,4-beta-xylanase activity"/>
    <property type="evidence" value="ECO:0007669"/>
    <property type="project" value="UniProtKB-EC"/>
</dbReference>
<evidence type="ECO:0000256" key="10">
    <source>
        <dbReference type="RuleBase" id="RU361174"/>
    </source>
</evidence>
<comment type="caution">
    <text evidence="12">The sequence shown here is derived from an EMBL/GenBank/DDBJ whole genome shotgun (WGS) entry which is preliminary data.</text>
</comment>
<keyword evidence="4" id="KW-0732">Signal</keyword>
<evidence type="ECO:0000256" key="3">
    <source>
        <dbReference type="ARBA" id="ARBA00022651"/>
    </source>
</evidence>
<dbReference type="RefSeq" id="WP_203767218.1">
    <property type="nucleotide sequence ID" value="NZ_BONL01000004.1"/>
</dbReference>
<keyword evidence="5" id="KW-0677">Repeat</keyword>